<feature type="compositionally biased region" description="Basic and acidic residues" evidence="2">
    <location>
        <begin position="464"/>
        <end position="495"/>
    </location>
</feature>
<dbReference type="CDD" id="cd00051">
    <property type="entry name" value="EFh"/>
    <property type="match status" value="1"/>
</dbReference>
<feature type="domain" description="EF-hand" evidence="4">
    <location>
        <begin position="419"/>
        <end position="454"/>
    </location>
</feature>
<feature type="compositionally biased region" description="Basic residues" evidence="2">
    <location>
        <begin position="265"/>
        <end position="274"/>
    </location>
</feature>
<feature type="signal peptide" evidence="3">
    <location>
        <begin position="1"/>
        <end position="21"/>
    </location>
</feature>
<feature type="compositionally biased region" description="Acidic residues" evidence="2">
    <location>
        <begin position="202"/>
        <end position="218"/>
    </location>
</feature>
<accession>A0A7S3DKP9</accession>
<gene>
    <name evidence="5" type="ORF">PBIL07802_LOCUS23316</name>
</gene>
<evidence type="ECO:0000256" key="2">
    <source>
        <dbReference type="SAM" id="MobiDB-lite"/>
    </source>
</evidence>
<sequence>MVWTHLSVFLCLSCCVHLIQAGRYRPDNDDGTYSKKEEKDFDKYFTMIDLDNDGFVSCLEMEAVLIEALPFTGEAPIVEVVERLIDIDENGVIDRDEFIHWLEHATANKRAKDWERALSKAHGLSEWYGIRLPANLEDTLKSVTILDAIVEIAREKGANLDYTPSEKLIRSSKVHRFLKKHEEYLNKTKGGEAAETRRTGAEEGDESGVEDATDEFEVDGLLFGSSHSQKDKQEREEHSQDASRVHGEGSERSTDGEGEGEKAHPSGRSHIGGRWRRERDAMGPGHRHLYDFDHIQKIKEEIERRKAEGKTEEEVTKEKEQEEKIKKIYRQGVEGVVDEEVEPFAIPDEPLRKYIYNEEVHDFEIKEEEPDYVALGKVREYLQEKGEDAMKPKTEGWKEASVEHGLHIHPVLGHIHYDLAEKGLRDIFTLMDFNGDGYIVPLELRVAINKSDIKKAKERAREWEEEAGFHSKEEEAKAQAEKEKREKMRERMKKEREKRKILRQEKRERMKRRMEESDGRKAAERARMAAEKIRNREL</sequence>
<keyword evidence="1" id="KW-0106">Calcium</keyword>
<dbReference type="InterPro" id="IPR018247">
    <property type="entry name" value="EF_Hand_1_Ca_BS"/>
</dbReference>
<name>A0A7S3DKP9_9EUKA</name>
<dbReference type="Pfam" id="PF13499">
    <property type="entry name" value="EF-hand_7"/>
    <property type="match status" value="1"/>
</dbReference>
<keyword evidence="3" id="KW-0732">Signal</keyword>
<feature type="region of interest" description="Disordered" evidence="2">
    <location>
        <begin position="464"/>
        <end position="538"/>
    </location>
</feature>
<dbReference type="InterPro" id="IPR011992">
    <property type="entry name" value="EF-hand-dom_pair"/>
</dbReference>
<dbReference type="PROSITE" id="PS50222">
    <property type="entry name" value="EF_HAND_2"/>
    <property type="match status" value="3"/>
</dbReference>
<protein>
    <recommendedName>
        <fullName evidence="4">EF-hand domain-containing protein</fullName>
    </recommendedName>
</protein>
<feature type="compositionally biased region" description="Basic and acidic residues" evidence="2">
    <location>
        <begin position="228"/>
        <end position="264"/>
    </location>
</feature>
<dbReference type="SMART" id="SM00054">
    <property type="entry name" value="EFh"/>
    <property type="match status" value="3"/>
</dbReference>
<feature type="chain" id="PRO_5030759811" description="EF-hand domain-containing protein" evidence="3">
    <location>
        <begin position="22"/>
        <end position="538"/>
    </location>
</feature>
<evidence type="ECO:0000256" key="1">
    <source>
        <dbReference type="ARBA" id="ARBA00022837"/>
    </source>
</evidence>
<dbReference type="Gene3D" id="1.10.238.10">
    <property type="entry name" value="EF-hand"/>
    <property type="match status" value="1"/>
</dbReference>
<organism evidence="5">
    <name type="scientific">Palpitomonas bilix</name>
    <dbReference type="NCBI Taxonomy" id="652834"/>
    <lineage>
        <taxon>Eukaryota</taxon>
        <taxon>Eukaryota incertae sedis</taxon>
    </lineage>
</organism>
<evidence type="ECO:0000313" key="5">
    <source>
        <dbReference type="EMBL" id="CAE0261027.1"/>
    </source>
</evidence>
<dbReference type="InterPro" id="IPR002048">
    <property type="entry name" value="EF_hand_dom"/>
</dbReference>
<dbReference type="PROSITE" id="PS00018">
    <property type="entry name" value="EF_HAND_1"/>
    <property type="match status" value="2"/>
</dbReference>
<dbReference type="SUPFAM" id="SSF47473">
    <property type="entry name" value="EF-hand"/>
    <property type="match status" value="1"/>
</dbReference>
<feature type="compositionally biased region" description="Basic and acidic residues" evidence="2">
    <location>
        <begin position="185"/>
        <end position="201"/>
    </location>
</feature>
<feature type="domain" description="EF-hand" evidence="4">
    <location>
        <begin position="36"/>
        <end position="71"/>
    </location>
</feature>
<evidence type="ECO:0000259" key="4">
    <source>
        <dbReference type="PROSITE" id="PS50222"/>
    </source>
</evidence>
<dbReference type="AlphaFoldDB" id="A0A7S3DKP9"/>
<evidence type="ECO:0000256" key="3">
    <source>
        <dbReference type="SAM" id="SignalP"/>
    </source>
</evidence>
<feature type="compositionally biased region" description="Basic and acidic residues" evidence="2">
    <location>
        <begin position="502"/>
        <end position="538"/>
    </location>
</feature>
<dbReference type="EMBL" id="HBIB01035955">
    <property type="protein sequence ID" value="CAE0261027.1"/>
    <property type="molecule type" value="Transcribed_RNA"/>
</dbReference>
<feature type="domain" description="EF-hand" evidence="4">
    <location>
        <begin position="73"/>
        <end position="108"/>
    </location>
</feature>
<dbReference type="GO" id="GO:0005509">
    <property type="term" value="F:calcium ion binding"/>
    <property type="evidence" value="ECO:0007669"/>
    <property type="project" value="InterPro"/>
</dbReference>
<reference evidence="5" key="1">
    <citation type="submission" date="2021-01" db="EMBL/GenBank/DDBJ databases">
        <authorList>
            <person name="Corre E."/>
            <person name="Pelletier E."/>
            <person name="Niang G."/>
            <person name="Scheremetjew M."/>
            <person name="Finn R."/>
            <person name="Kale V."/>
            <person name="Holt S."/>
            <person name="Cochrane G."/>
            <person name="Meng A."/>
            <person name="Brown T."/>
            <person name="Cohen L."/>
        </authorList>
    </citation>
    <scope>NUCLEOTIDE SEQUENCE</scope>
    <source>
        <strain evidence="5">NIES-2562</strain>
    </source>
</reference>
<feature type="region of interest" description="Disordered" evidence="2">
    <location>
        <begin position="185"/>
        <end position="289"/>
    </location>
</feature>
<proteinExistence type="predicted"/>